<organism evidence="10 11">
    <name type="scientific">Meripilus lineatus</name>
    <dbReference type="NCBI Taxonomy" id="2056292"/>
    <lineage>
        <taxon>Eukaryota</taxon>
        <taxon>Fungi</taxon>
        <taxon>Dikarya</taxon>
        <taxon>Basidiomycota</taxon>
        <taxon>Agaricomycotina</taxon>
        <taxon>Agaricomycetes</taxon>
        <taxon>Polyporales</taxon>
        <taxon>Meripilaceae</taxon>
        <taxon>Meripilus</taxon>
    </lineage>
</organism>
<evidence type="ECO:0000256" key="2">
    <source>
        <dbReference type="ARBA" id="ARBA00010992"/>
    </source>
</evidence>
<dbReference type="InterPro" id="IPR005828">
    <property type="entry name" value="MFS_sugar_transport-like"/>
</dbReference>
<proteinExistence type="inferred from homology"/>
<comment type="caution">
    <text evidence="10">The sequence shown here is derived from an EMBL/GenBank/DDBJ whole genome shotgun (WGS) entry which is preliminary data.</text>
</comment>
<dbReference type="Gene3D" id="1.20.1250.20">
    <property type="entry name" value="MFS general substrate transporter like domains"/>
    <property type="match status" value="1"/>
</dbReference>
<keyword evidence="5 8" id="KW-1133">Transmembrane helix</keyword>
<feature type="transmembrane region" description="Helical" evidence="8">
    <location>
        <begin position="220"/>
        <end position="239"/>
    </location>
</feature>
<dbReference type="Proteomes" id="UP001212997">
    <property type="component" value="Unassembled WGS sequence"/>
</dbReference>
<protein>
    <recommendedName>
        <fullName evidence="9">Major facilitator superfamily (MFS) profile domain-containing protein</fullName>
    </recommendedName>
</protein>
<dbReference type="GO" id="GO:0005351">
    <property type="term" value="F:carbohydrate:proton symporter activity"/>
    <property type="evidence" value="ECO:0007669"/>
    <property type="project" value="TreeGrafter"/>
</dbReference>
<dbReference type="SUPFAM" id="SSF103473">
    <property type="entry name" value="MFS general substrate transporter"/>
    <property type="match status" value="1"/>
</dbReference>
<dbReference type="PANTHER" id="PTHR48022">
    <property type="entry name" value="PLASTIDIC GLUCOSE TRANSPORTER 4"/>
    <property type="match status" value="1"/>
</dbReference>
<keyword evidence="6 8" id="KW-0472">Membrane</keyword>
<accession>A0AAD5YKK8</accession>
<dbReference type="InterPro" id="IPR036259">
    <property type="entry name" value="MFS_trans_sf"/>
</dbReference>
<evidence type="ECO:0000259" key="9">
    <source>
        <dbReference type="PROSITE" id="PS50850"/>
    </source>
</evidence>
<evidence type="ECO:0000256" key="7">
    <source>
        <dbReference type="ARBA" id="ARBA00049119"/>
    </source>
</evidence>
<evidence type="ECO:0000256" key="4">
    <source>
        <dbReference type="ARBA" id="ARBA00022692"/>
    </source>
</evidence>
<dbReference type="PRINTS" id="PR00171">
    <property type="entry name" value="SUGRTRNSPORT"/>
</dbReference>
<dbReference type="PROSITE" id="PS00216">
    <property type="entry name" value="SUGAR_TRANSPORT_1"/>
    <property type="match status" value="1"/>
</dbReference>
<keyword evidence="11" id="KW-1185">Reference proteome</keyword>
<gene>
    <name evidence="10" type="ORF">NLI96_g1838</name>
</gene>
<evidence type="ECO:0000256" key="1">
    <source>
        <dbReference type="ARBA" id="ARBA00004141"/>
    </source>
</evidence>
<dbReference type="Pfam" id="PF00083">
    <property type="entry name" value="Sugar_tr"/>
    <property type="match status" value="1"/>
</dbReference>
<comment type="subcellular location">
    <subcellularLocation>
        <location evidence="1">Membrane</location>
        <topology evidence="1">Multi-pass membrane protein</topology>
    </subcellularLocation>
</comment>
<comment type="catalytic activity">
    <reaction evidence="7">
        <text>myo-inositol(out) + H(+)(out) = myo-inositol(in) + H(+)(in)</text>
        <dbReference type="Rhea" id="RHEA:60364"/>
        <dbReference type="ChEBI" id="CHEBI:15378"/>
        <dbReference type="ChEBI" id="CHEBI:17268"/>
    </reaction>
</comment>
<sequence>MNIFPESPRWLIDHDREAEALEILADLHGNGNSDHELVQLEFTEIKAQVHFERTEGAKSYLDLLNPGIFRRVILGCSLQMWSQLSGICVMMYYIIYVFQGAGLTGRRGNLTADSVQYVLNVALTVPAIIYIDRWGRRPMLLIGTLSMGFWLMLVGGLQGRFGDWGQVGGERVWVITGHDAATKAIIVCSYLFVCSFAVTMGPVSWTYPAEIFPMRVRAKAVSAATATNWLFNFALAFAVPPGLSSIAYNTYFIFGAFNFAAFIHIFFCFPETAGRTLEEVEEVFSKGHKFTAWKIGWEVGKKTLDDLTYEDNGKATIDHDSFDDAKV</sequence>
<dbReference type="PROSITE" id="PS50850">
    <property type="entry name" value="MFS"/>
    <property type="match status" value="1"/>
</dbReference>
<dbReference type="InterPro" id="IPR005829">
    <property type="entry name" value="Sugar_transporter_CS"/>
</dbReference>
<evidence type="ECO:0000256" key="5">
    <source>
        <dbReference type="ARBA" id="ARBA00022989"/>
    </source>
</evidence>
<feature type="transmembrane region" description="Helical" evidence="8">
    <location>
        <begin position="115"/>
        <end position="132"/>
    </location>
</feature>
<evidence type="ECO:0000256" key="8">
    <source>
        <dbReference type="SAM" id="Phobius"/>
    </source>
</evidence>
<dbReference type="InterPro" id="IPR003663">
    <property type="entry name" value="Sugar/inositol_transpt"/>
</dbReference>
<feature type="transmembrane region" description="Helical" evidence="8">
    <location>
        <begin position="251"/>
        <end position="269"/>
    </location>
</feature>
<dbReference type="InterPro" id="IPR020846">
    <property type="entry name" value="MFS_dom"/>
</dbReference>
<name>A0AAD5YKK8_9APHY</name>
<evidence type="ECO:0000313" key="10">
    <source>
        <dbReference type="EMBL" id="KAJ3489891.1"/>
    </source>
</evidence>
<reference evidence="10" key="1">
    <citation type="submission" date="2022-07" db="EMBL/GenBank/DDBJ databases">
        <title>Genome Sequence of Physisporinus lineatus.</title>
        <authorList>
            <person name="Buettner E."/>
        </authorList>
    </citation>
    <scope>NUCLEOTIDE SEQUENCE</scope>
    <source>
        <strain evidence="10">VT162</strain>
    </source>
</reference>
<feature type="domain" description="Major facilitator superfamily (MFS) profile" evidence="9">
    <location>
        <begin position="1"/>
        <end position="273"/>
    </location>
</feature>
<keyword evidence="4 8" id="KW-0812">Transmembrane</keyword>
<dbReference type="AlphaFoldDB" id="A0AAD5YKK8"/>
<evidence type="ECO:0000256" key="3">
    <source>
        <dbReference type="ARBA" id="ARBA00022448"/>
    </source>
</evidence>
<dbReference type="EMBL" id="JANAWD010000037">
    <property type="protein sequence ID" value="KAJ3489891.1"/>
    <property type="molecule type" value="Genomic_DNA"/>
</dbReference>
<dbReference type="InterPro" id="IPR050360">
    <property type="entry name" value="MFS_Sugar_Transporters"/>
</dbReference>
<feature type="transmembrane region" description="Helical" evidence="8">
    <location>
        <begin position="72"/>
        <end position="95"/>
    </location>
</feature>
<comment type="similarity">
    <text evidence="2">Belongs to the major facilitator superfamily. Sugar transporter (TC 2.A.1.1) family.</text>
</comment>
<evidence type="ECO:0000313" key="11">
    <source>
        <dbReference type="Proteomes" id="UP001212997"/>
    </source>
</evidence>
<dbReference type="PANTHER" id="PTHR48022:SF35">
    <property type="entry name" value="MAJOR FACILITATOR SUPERFAMILY (MFS) PROFILE DOMAIN-CONTAINING PROTEIN"/>
    <property type="match status" value="1"/>
</dbReference>
<feature type="transmembrane region" description="Helical" evidence="8">
    <location>
        <begin position="181"/>
        <end position="208"/>
    </location>
</feature>
<keyword evidence="3" id="KW-0813">Transport</keyword>
<evidence type="ECO:0000256" key="6">
    <source>
        <dbReference type="ARBA" id="ARBA00023136"/>
    </source>
</evidence>
<dbReference type="GO" id="GO:0016020">
    <property type="term" value="C:membrane"/>
    <property type="evidence" value="ECO:0007669"/>
    <property type="project" value="UniProtKB-SubCell"/>
</dbReference>
<feature type="transmembrane region" description="Helical" evidence="8">
    <location>
        <begin position="139"/>
        <end position="161"/>
    </location>
</feature>